<dbReference type="InterPro" id="IPR051049">
    <property type="entry name" value="Dienelactone_hydrolase-like"/>
</dbReference>
<keyword evidence="3" id="KW-1185">Reference proteome</keyword>
<dbReference type="Pfam" id="PF01738">
    <property type="entry name" value="DLH"/>
    <property type="match status" value="1"/>
</dbReference>
<feature type="domain" description="Dienelactone hydrolase" evidence="1">
    <location>
        <begin position="20"/>
        <end position="239"/>
    </location>
</feature>
<gene>
    <name evidence="2" type="ORF">OVN18_03820</name>
</gene>
<evidence type="ECO:0000259" key="1">
    <source>
        <dbReference type="Pfam" id="PF01738"/>
    </source>
</evidence>
<dbReference type="GO" id="GO:0016787">
    <property type="term" value="F:hydrolase activity"/>
    <property type="evidence" value="ECO:0007669"/>
    <property type="project" value="UniProtKB-KW"/>
</dbReference>
<protein>
    <submittedName>
        <fullName evidence="2">Dienelactone hydrolase family protein</fullName>
    </submittedName>
</protein>
<dbReference type="Gene3D" id="3.40.50.1820">
    <property type="entry name" value="alpha/beta hydrolase"/>
    <property type="match status" value="1"/>
</dbReference>
<dbReference type="KEGG" id="mdb:OVN18_03820"/>
<reference evidence="2" key="1">
    <citation type="submission" date="2022-11" db="EMBL/GenBank/DDBJ databases">
        <title>Description of Microcella daejonensis nov. sp, isolated from riverside soil.</title>
        <authorList>
            <person name="Molina K.M."/>
            <person name="Kim S.B."/>
        </authorList>
    </citation>
    <scope>NUCLEOTIDE SEQUENCE</scope>
    <source>
        <strain evidence="2">MMS21-STM12</strain>
    </source>
</reference>
<dbReference type="InterPro" id="IPR029058">
    <property type="entry name" value="AB_hydrolase_fold"/>
</dbReference>
<dbReference type="Proteomes" id="UP001164706">
    <property type="component" value="Chromosome"/>
</dbReference>
<sequence>MTVSDVEIPQSAPDRPGALRGVLGVPQGEGLFPAVVVVHEAFGVDAAMRDHVDRLVGLGYLVLMPDLFSRGGARRCLVATFRALRAGQGTAFDDIEAARAHLLARPDARGSVGVIGFCMGGGFALLLAGQGGYRAASVNYGMLPADLDDALDGACPVVGSFGGRDRSLAGAAARLDAALTARGVEHDVVEYPEAGHGFLNALPAGPRLMRVVMGPMMGMGPRPVEAGDAWQRIDGFFRRELA</sequence>
<dbReference type="PANTHER" id="PTHR46623">
    <property type="entry name" value="CARBOXYMETHYLENEBUTENOLIDASE-RELATED"/>
    <property type="match status" value="1"/>
</dbReference>
<dbReference type="SUPFAM" id="SSF53474">
    <property type="entry name" value="alpha/beta-Hydrolases"/>
    <property type="match status" value="1"/>
</dbReference>
<accession>A0A9E8S9L1</accession>
<keyword evidence="2" id="KW-0378">Hydrolase</keyword>
<dbReference type="AlphaFoldDB" id="A0A9E8S9L1"/>
<dbReference type="InterPro" id="IPR002925">
    <property type="entry name" value="Dienelactn_hydro"/>
</dbReference>
<evidence type="ECO:0000313" key="2">
    <source>
        <dbReference type="EMBL" id="WAB82144.1"/>
    </source>
</evidence>
<evidence type="ECO:0000313" key="3">
    <source>
        <dbReference type="Proteomes" id="UP001164706"/>
    </source>
</evidence>
<dbReference type="EMBL" id="CP113089">
    <property type="protein sequence ID" value="WAB82144.1"/>
    <property type="molecule type" value="Genomic_DNA"/>
</dbReference>
<organism evidence="2 3">
    <name type="scientific">Microcella daejeonensis</name>
    <dbReference type="NCBI Taxonomy" id="2994971"/>
    <lineage>
        <taxon>Bacteria</taxon>
        <taxon>Bacillati</taxon>
        <taxon>Actinomycetota</taxon>
        <taxon>Actinomycetes</taxon>
        <taxon>Micrococcales</taxon>
        <taxon>Microbacteriaceae</taxon>
        <taxon>Microcella</taxon>
    </lineage>
</organism>
<dbReference type="PANTHER" id="PTHR46623:SF6">
    <property type="entry name" value="ALPHA_BETA-HYDROLASES SUPERFAMILY PROTEIN"/>
    <property type="match status" value="1"/>
</dbReference>
<name>A0A9E8S9L1_9MICO</name>
<proteinExistence type="predicted"/>
<dbReference type="RefSeq" id="WP_267782037.1">
    <property type="nucleotide sequence ID" value="NZ_CP113089.1"/>
</dbReference>